<name>A0ABY2RSY9_9PSEU</name>
<protein>
    <submittedName>
        <fullName evidence="2">XRE family transcriptional regulator</fullName>
    </submittedName>
</protein>
<reference evidence="2 3" key="1">
    <citation type="journal article" date="2015" name="Antonie Van Leeuwenhoek">
        <title>Prauserella endophytica sp. nov., an endophytic actinobacterium isolated from Tamarix taklamakanensis.</title>
        <authorList>
            <person name="Liu J.M."/>
            <person name="Habden X."/>
            <person name="Guo L."/>
            <person name="Tuo L."/>
            <person name="Jiang Z.K."/>
            <person name="Liu S.W."/>
            <person name="Liu X.F."/>
            <person name="Chen L."/>
            <person name="Li R.F."/>
            <person name="Zhang Y.Q."/>
            <person name="Sun C.H."/>
        </authorList>
    </citation>
    <scope>NUCLEOTIDE SEQUENCE [LARGE SCALE GENOMIC DNA]</scope>
    <source>
        <strain evidence="2 3">CGMCC 4.7182</strain>
    </source>
</reference>
<feature type="region of interest" description="Disordered" evidence="1">
    <location>
        <begin position="1"/>
        <end position="20"/>
    </location>
</feature>
<proteinExistence type="predicted"/>
<comment type="caution">
    <text evidence="2">The sequence shown here is derived from an EMBL/GenBank/DDBJ whole genome shotgun (WGS) entry which is preliminary data.</text>
</comment>
<gene>
    <name evidence="2" type="ORF">FCN18_37070</name>
</gene>
<dbReference type="EMBL" id="SWMS01000047">
    <property type="protein sequence ID" value="TKG59145.1"/>
    <property type="molecule type" value="Genomic_DNA"/>
</dbReference>
<dbReference type="Proteomes" id="UP000309992">
    <property type="component" value="Unassembled WGS sequence"/>
</dbReference>
<accession>A0ABY2RSY9</accession>
<keyword evidence="3" id="KW-1185">Reference proteome</keyword>
<evidence type="ECO:0000256" key="1">
    <source>
        <dbReference type="SAM" id="MobiDB-lite"/>
    </source>
</evidence>
<feature type="compositionally biased region" description="Basic and acidic residues" evidence="1">
    <location>
        <begin position="1"/>
        <end position="14"/>
    </location>
</feature>
<dbReference type="RefSeq" id="WP_137097367.1">
    <property type="nucleotide sequence ID" value="NZ_SWMS01000047.1"/>
</dbReference>
<evidence type="ECO:0000313" key="2">
    <source>
        <dbReference type="EMBL" id="TKG59145.1"/>
    </source>
</evidence>
<organism evidence="2 3">
    <name type="scientific">Prauserella endophytica</name>
    <dbReference type="NCBI Taxonomy" id="1592324"/>
    <lineage>
        <taxon>Bacteria</taxon>
        <taxon>Bacillati</taxon>
        <taxon>Actinomycetota</taxon>
        <taxon>Actinomycetes</taxon>
        <taxon>Pseudonocardiales</taxon>
        <taxon>Pseudonocardiaceae</taxon>
        <taxon>Prauserella</taxon>
        <taxon>Prauserella coralliicola group</taxon>
    </lineage>
</organism>
<evidence type="ECO:0000313" key="3">
    <source>
        <dbReference type="Proteomes" id="UP000309992"/>
    </source>
</evidence>
<sequence>MDNDELRQARERTESPTQPGECLSRQELADLVNQHIAVHHETQAVTDANYIGKLERGVIRWPGALYREALRAVLGASTDAALGFTNRRRTVVKLADVDRKQFLRSVGLGVGALTLAPVAARLQGSEPTPVPSRVGTAEIGQIATAAKVFASWDHTYGGGLAREAVQAQLQWSAGLLDASCDEALRGPLRSAIGYLAHTCGFMAFDAYAHDDATHAFQFGLACAEEAGDWHLRAKILSSMARHAIWIGKPDEGLTWIEHALVRADRLTATERAMLHTAHARALAKMRRTRDALAAVGRADDEFAHATPANDPPWMAYYDHAQHVGDTGHALFDLAVHGHRPLDATARLTDAVTGHTDAYARSRAISQIKLATLTMATGDPAEAAVIGQAALDIAGTVRSRRAADDLRELSRYAHRHSRTPEVAALRQRIHTVVAAS</sequence>